<proteinExistence type="predicted"/>
<accession>A0A174HJ51</accession>
<dbReference type="EMBL" id="CYZP01000071">
    <property type="protein sequence ID" value="CUO74261.1"/>
    <property type="molecule type" value="Genomic_DNA"/>
</dbReference>
<protein>
    <submittedName>
        <fullName evidence="1">Uncharacterized protein</fullName>
    </submittedName>
</protein>
<reference evidence="1 2" key="1">
    <citation type="submission" date="2015-09" db="EMBL/GenBank/DDBJ databases">
        <authorList>
            <consortium name="Pathogen Informatics"/>
        </authorList>
    </citation>
    <scope>NUCLEOTIDE SEQUENCE [LARGE SCALE GENOMIC DNA]</scope>
    <source>
        <strain evidence="1 2">2789STDY5834861</strain>
    </source>
</reference>
<organism evidence="1 2">
    <name type="scientific">Blautia obeum</name>
    <dbReference type="NCBI Taxonomy" id="40520"/>
    <lineage>
        <taxon>Bacteria</taxon>
        <taxon>Bacillati</taxon>
        <taxon>Bacillota</taxon>
        <taxon>Clostridia</taxon>
        <taxon>Lachnospirales</taxon>
        <taxon>Lachnospiraceae</taxon>
        <taxon>Blautia</taxon>
    </lineage>
</organism>
<dbReference type="Proteomes" id="UP000095645">
    <property type="component" value="Unassembled WGS sequence"/>
</dbReference>
<evidence type="ECO:0000313" key="2">
    <source>
        <dbReference type="Proteomes" id="UP000095645"/>
    </source>
</evidence>
<dbReference type="AlphaFoldDB" id="A0A174HJ51"/>
<sequence length="192" mass="22045">MPVVQFQICFIFSFCSFVVHHIPVKDRHGMVPAGKFRPSGQHSGLFPLPQPGLIRRYTSKRMLDRGPAEVRRHLRKTKVKIKPGCVFLRHVYHMLCGIKTLFCLRDLPQFFPDLCVDLCQVTDCLTIDLHCLTDRDILFSYLHTIAGYCPHILPPFPQKTNVSGMIPVFRAFSFLFPSGLRYRQIPAHGSVH</sequence>
<name>A0A174HJ51_9FIRM</name>
<evidence type="ECO:0000313" key="1">
    <source>
        <dbReference type="EMBL" id="CUO74261.1"/>
    </source>
</evidence>
<gene>
    <name evidence="1" type="ORF">ERS852476_03789</name>
</gene>